<dbReference type="Proteomes" id="UP000824533">
    <property type="component" value="Linkage Group LG09"/>
</dbReference>
<name>A0ACC1D514_9NEOP</name>
<organism evidence="1 2">
    <name type="scientific">Dendrolimus kikuchii</name>
    <dbReference type="NCBI Taxonomy" id="765133"/>
    <lineage>
        <taxon>Eukaryota</taxon>
        <taxon>Metazoa</taxon>
        <taxon>Ecdysozoa</taxon>
        <taxon>Arthropoda</taxon>
        <taxon>Hexapoda</taxon>
        <taxon>Insecta</taxon>
        <taxon>Pterygota</taxon>
        <taxon>Neoptera</taxon>
        <taxon>Endopterygota</taxon>
        <taxon>Lepidoptera</taxon>
        <taxon>Glossata</taxon>
        <taxon>Ditrysia</taxon>
        <taxon>Bombycoidea</taxon>
        <taxon>Lasiocampidae</taxon>
        <taxon>Dendrolimus</taxon>
    </lineage>
</organism>
<evidence type="ECO:0000313" key="1">
    <source>
        <dbReference type="EMBL" id="KAJ0178900.1"/>
    </source>
</evidence>
<comment type="caution">
    <text evidence="1">The sequence shown here is derived from an EMBL/GenBank/DDBJ whole genome shotgun (WGS) entry which is preliminary data.</text>
</comment>
<proteinExistence type="predicted"/>
<accession>A0ACC1D514</accession>
<evidence type="ECO:0000313" key="2">
    <source>
        <dbReference type="Proteomes" id="UP000824533"/>
    </source>
</evidence>
<sequence length="574" mass="64663">MAFVTNQSLITIVITFLFISRCKCTDYCGVNICNNSKEHTLCKNPLSDPARHCIDFEKTINTDLDKKAILNKINSRRNKVAAGEIRSIPSAANMLKLDWNVELEKSAQRWANQCVKHSVPDIQDSCRDLEGVPVGQNIATILGEAPGLAAVSLVDVWYMELLNTNVSILIKYQPSFIEVNSHYDYFTQLIWAESNQVGCGGVKFKERYEDEIGVKNRTIYRLVCNFAPGGNRWNNSVYIHGLPCSRCPPDTRCDFIHKSLCILTEYVNKETGKEKSESIDISTDLTTGSIIDETSNVPATENSLSLNISKNKDSLEFDDFTLFDFMSDSYHFTRKTISEATTTKSDTCNQSIEVDDIVELLKKKLINDPIFKESLVTKSAQNFYNGEGTFTDSSVEAFVSKIYSQKEAPTTIKAVDTDYVNSTLLVDLVEAVIFKSYLPSGYPYETTQTVSEVTPLRIQAELAEKKSNYDFTGHYFFPEDDDDPTTETSEFYYDVSSNLPLVDVVLEIENIKKSSFTKDFLEEIIDSDSVSETTSTQNLSPDDMTIYKSGHSVMKKFLKDIEDISRNASIHDTK</sequence>
<dbReference type="EMBL" id="CM034395">
    <property type="protein sequence ID" value="KAJ0178900.1"/>
    <property type="molecule type" value="Genomic_DNA"/>
</dbReference>
<gene>
    <name evidence="1" type="ORF">K1T71_005675</name>
</gene>
<protein>
    <submittedName>
        <fullName evidence="1">Uncharacterized protein</fullName>
    </submittedName>
</protein>
<reference evidence="1 2" key="1">
    <citation type="journal article" date="2021" name="Front. Genet.">
        <title>Chromosome-Level Genome Assembly Reveals Significant Gene Expansion in the Toll and IMD Signaling Pathways of Dendrolimus kikuchii.</title>
        <authorList>
            <person name="Zhou J."/>
            <person name="Wu P."/>
            <person name="Xiong Z."/>
            <person name="Liu N."/>
            <person name="Zhao N."/>
            <person name="Ji M."/>
            <person name="Qiu Y."/>
            <person name="Yang B."/>
        </authorList>
    </citation>
    <scope>NUCLEOTIDE SEQUENCE [LARGE SCALE GENOMIC DNA]</scope>
    <source>
        <strain evidence="1">Ann1</strain>
    </source>
</reference>
<keyword evidence="2" id="KW-1185">Reference proteome</keyword>